<proteinExistence type="predicted"/>
<evidence type="ECO:0000313" key="2">
    <source>
        <dbReference type="Proteomes" id="UP001164539"/>
    </source>
</evidence>
<organism evidence="1 2">
    <name type="scientific">Melia azedarach</name>
    <name type="common">Chinaberry tree</name>
    <dbReference type="NCBI Taxonomy" id="155640"/>
    <lineage>
        <taxon>Eukaryota</taxon>
        <taxon>Viridiplantae</taxon>
        <taxon>Streptophyta</taxon>
        <taxon>Embryophyta</taxon>
        <taxon>Tracheophyta</taxon>
        <taxon>Spermatophyta</taxon>
        <taxon>Magnoliopsida</taxon>
        <taxon>eudicotyledons</taxon>
        <taxon>Gunneridae</taxon>
        <taxon>Pentapetalae</taxon>
        <taxon>rosids</taxon>
        <taxon>malvids</taxon>
        <taxon>Sapindales</taxon>
        <taxon>Meliaceae</taxon>
        <taxon>Melia</taxon>
    </lineage>
</organism>
<dbReference type="Proteomes" id="UP001164539">
    <property type="component" value="Chromosome 11"/>
</dbReference>
<protein>
    <submittedName>
        <fullName evidence="1">Aspartic proteinase CDR1</fullName>
    </submittedName>
</protein>
<accession>A0ACC1X3T7</accession>
<comment type="caution">
    <text evidence="1">The sequence shown here is derived from an EMBL/GenBank/DDBJ whole genome shotgun (WGS) entry which is preliminary data.</text>
</comment>
<keyword evidence="2" id="KW-1185">Reference proteome</keyword>
<dbReference type="EMBL" id="CM051404">
    <property type="protein sequence ID" value="KAJ4706081.1"/>
    <property type="molecule type" value="Genomic_DNA"/>
</dbReference>
<gene>
    <name evidence="1" type="ORF">OWV82_019777</name>
</gene>
<sequence length="444" mass="48998">MASIIHFQSIFFAVIVLIFICLVNLPIEATNYGALCIDLIHRDSPNSPLYKPHETPMERFNNLFRRSYSRLNSLNMISFNPNEVQSDTSSDNGHYLMKFSIGTPPQEFYGIVDTGSDLMWAQCLPCEQCYKQLNPIYNPTILSSYKEISCQSEQCHLLDTVSCSSQQLCNYTYGYGGSQLTKGVLATEKITFGSNSGNPTVLDDIVFGCGHNNTGGFNENEMGLVGLGGRNLSLTSQICSRLGTNKFSYCLVPFRTNPNITSKIHFGSGSEVSGDDVVSTPIVPKDDPTYHFVTLEGISVGNKFIPYNNSSTTLSKGNVFIDTGVPPTLLPQDFYNRLEQEVKNAIKLTPYQDSQLGIQLCYKSQTMVDIAPLLAAHFDGGAKVQLSPTSTFIPPPLDGVLCFWMLPVDADVGIYGNFAQSNYFIGYDLDKQIVSFKPADCTKQ</sequence>
<evidence type="ECO:0000313" key="1">
    <source>
        <dbReference type="EMBL" id="KAJ4706081.1"/>
    </source>
</evidence>
<name>A0ACC1X3T7_MELAZ</name>
<reference evidence="1 2" key="1">
    <citation type="journal article" date="2023" name="Science">
        <title>Complex scaffold remodeling in plant triterpene biosynthesis.</title>
        <authorList>
            <person name="De La Pena R."/>
            <person name="Hodgson H."/>
            <person name="Liu J.C."/>
            <person name="Stephenson M.J."/>
            <person name="Martin A.C."/>
            <person name="Owen C."/>
            <person name="Harkess A."/>
            <person name="Leebens-Mack J."/>
            <person name="Jimenez L.E."/>
            <person name="Osbourn A."/>
            <person name="Sattely E.S."/>
        </authorList>
    </citation>
    <scope>NUCLEOTIDE SEQUENCE [LARGE SCALE GENOMIC DNA]</scope>
    <source>
        <strain evidence="2">cv. JPN11</strain>
        <tissue evidence="1">Leaf</tissue>
    </source>
</reference>